<evidence type="ECO:0000313" key="8">
    <source>
        <dbReference type="Proteomes" id="UP000423413"/>
    </source>
</evidence>
<dbReference type="AlphaFoldDB" id="A0AAE6QFW3"/>
<feature type="transmembrane region" description="Helical" evidence="6">
    <location>
        <begin position="218"/>
        <end position="240"/>
    </location>
</feature>
<sequence>MEHSELDIDQAQEGLVTQPYQGLRKTVGLWGAVTLAIGIVVGAGVLALPGVVFSEAGGVALLSWAMDGLLVLPLLVVLATLGRRYPSAGGVVGFVGVSFPWAKAGSGYVILSAFALGLPAAAIAGAGYVVATIPTLVLASVGLRAHDAISLIAALVTAFVVGTAWFGGRVASTLQNIVVTLLIACIVGVVVLSVPYWQPIDWTVLPSNELANAGTATRVWYGMSIAFFAFTGWEVLAFTAEEFKNPKRDFPLALAISFVFIMLLYLGIGMAVQSIVSPTDPLLGVAPLMVIVKHAAGGMAASIMAVIAIFIIITNLNGAVWAASRLLFDLARDDHAPRLFRHVERRSAVPRQALLGIGVLMILVLALYQWSWLDLSTLLRVAGQNCFLLYLASTAVYIKVMQGIWARVFGCVAMLICLVFAAGFGGALLFAALVFVLPYVIKPAGRLLSARA</sequence>
<feature type="transmembrane region" description="Helical" evidence="6">
    <location>
        <begin position="109"/>
        <end position="136"/>
    </location>
</feature>
<evidence type="ECO:0000256" key="4">
    <source>
        <dbReference type="ARBA" id="ARBA00022989"/>
    </source>
</evidence>
<dbReference type="GO" id="GO:0005886">
    <property type="term" value="C:plasma membrane"/>
    <property type="evidence" value="ECO:0007669"/>
    <property type="project" value="UniProtKB-SubCell"/>
</dbReference>
<reference evidence="7 8" key="1">
    <citation type="submission" date="2019-11" db="EMBL/GenBank/DDBJ databases">
        <title>Complete genome sequence of Pseudomonas syringae pv. coronafaciens isolate B19001 originated in imported oat cereal.</title>
        <authorList>
            <person name="Kim S.M."/>
            <person name="Lee B.C."/>
            <person name="Seo S.J."/>
            <person name="Lee J.E."/>
            <person name="Choi N.J."/>
            <person name="Park J.H."/>
        </authorList>
    </citation>
    <scope>NUCLEOTIDE SEQUENCE [LARGE SCALE GENOMIC DNA]</scope>
    <source>
        <strain evidence="7 8">B19001</strain>
    </source>
</reference>
<dbReference type="PIRSF" id="PIRSF006060">
    <property type="entry name" value="AA_transporter"/>
    <property type="match status" value="1"/>
</dbReference>
<evidence type="ECO:0000256" key="6">
    <source>
        <dbReference type="SAM" id="Phobius"/>
    </source>
</evidence>
<keyword evidence="5 6" id="KW-0472">Membrane</keyword>
<dbReference type="InterPro" id="IPR002293">
    <property type="entry name" value="AA/rel_permease1"/>
</dbReference>
<evidence type="ECO:0000313" key="7">
    <source>
        <dbReference type="EMBL" id="QGT80916.1"/>
    </source>
</evidence>
<evidence type="ECO:0000256" key="1">
    <source>
        <dbReference type="ARBA" id="ARBA00004651"/>
    </source>
</evidence>
<evidence type="ECO:0000256" key="5">
    <source>
        <dbReference type="ARBA" id="ARBA00023136"/>
    </source>
</evidence>
<protein>
    <submittedName>
        <fullName evidence="7">Amino acid permease</fullName>
    </submittedName>
</protein>
<feature type="transmembrane region" description="Helical" evidence="6">
    <location>
        <begin position="349"/>
        <end position="370"/>
    </location>
</feature>
<keyword evidence="2" id="KW-1003">Cell membrane</keyword>
<dbReference type="PANTHER" id="PTHR42770:SF13">
    <property type="entry name" value="L-METHIONINE_BRANCHED-CHAIN AMINO ACID EXPORTER YJEH"/>
    <property type="match status" value="1"/>
</dbReference>
<dbReference type="PANTHER" id="PTHR42770">
    <property type="entry name" value="AMINO ACID TRANSPORTER-RELATED"/>
    <property type="match status" value="1"/>
</dbReference>
<keyword evidence="3 6" id="KW-0812">Transmembrane</keyword>
<evidence type="ECO:0000256" key="3">
    <source>
        <dbReference type="ARBA" id="ARBA00022692"/>
    </source>
</evidence>
<dbReference type="Proteomes" id="UP000423413">
    <property type="component" value="Chromosome"/>
</dbReference>
<accession>A0AAE6QFW3</accession>
<feature type="transmembrane region" description="Helical" evidence="6">
    <location>
        <begin position="59"/>
        <end position="79"/>
    </location>
</feature>
<feature type="transmembrane region" description="Helical" evidence="6">
    <location>
        <begin position="296"/>
        <end position="328"/>
    </location>
</feature>
<feature type="transmembrane region" description="Helical" evidence="6">
    <location>
        <begin position="178"/>
        <end position="198"/>
    </location>
</feature>
<organism evidence="7 8">
    <name type="scientific">Pseudomonas coronafaciens pv. coronafaciens</name>
    <dbReference type="NCBI Taxonomy" id="235275"/>
    <lineage>
        <taxon>Bacteria</taxon>
        <taxon>Pseudomonadati</taxon>
        <taxon>Pseudomonadota</taxon>
        <taxon>Gammaproteobacteria</taxon>
        <taxon>Pseudomonadales</taxon>
        <taxon>Pseudomonadaceae</taxon>
        <taxon>Pseudomonas</taxon>
        <taxon>Pseudomonas coronafaciens</taxon>
    </lineage>
</organism>
<dbReference type="Pfam" id="PF13520">
    <property type="entry name" value="AA_permease_2"/>
    <property type="match status" value="1"/>
</dbReference>
<feature type="transmembrane region" description="Helical" evidence="6">
    <location>
        <begin position="29"/>
        <end position="52"/>
    </location>
</feature>
<feature type="transmembrane region" description="Helical" evidence="6">
    <location>
        <begin position="382"/>
        <end position="400"/>
    </location>
</feature>
<dbReference type="InterPro" id="IPR050367">
    <property type="entry name" value="APC_superfamily"/>
</dbReference>
<evidence type="ECO:0000256" key="2">
    <source>
        <dbReference type="ARBA" id="ARBA00022475"/>
    </source>
</evidence>
<keyword evidence="4 6" id="KW-1133">Transmembrane helix</keyword>
<proteinExistence type="predicted"/>
<gene>
    <name evidence="7" type="ORF">GMO17_06835</name>
</gene>
<dbReference type="GO" id="GO:0022857">
    <property type="term" value="F:transmembrane transporter activity"/>
    <property type="evidence" value="ECO:0007669"/>
    <property type="project" value="InterPro"/>
</dbReference>
<feature type="transmembrane region" description="Helical" evidence="6">
    <location>
        <begin position="148"/>
        <end position="166"/>
    </location>
</feature>
<dbReference type="RefSeq" id="WP_122323785.1">
    <property type="nucleotide sequence ID" value="NZ_CP046441.1"/>
</dbReference>
<comment type="subcellular location">
    <subcellularLocation>
        <location evidence="1">Cell membrane</location>
        <topology evidence="1">Multi-pass membrane protein</topology>
    </subcellularLocation>
</comment>
<dbReference type="EMBL" id="CP046441">
    <property type="protein sequence ID" value="QGT80916.1"/>
    <property type="molecule type" value="Genomic_DNA"/>
</dbReference>
<feature type="transmembrane region" description="Helical" evidence="6">
    <location>
        <begin position="412"/>
        <end position="441"/>
    </location>
</feature>
<name>A0AAE6QFW3_9PSED</name>
<dbReference type="Gene3D" id="1.20.1740.10">
    <property type="entry name" value="Amino acid/polyamine transporter I"/>
    <property type="match status" value="1"/>
</dbReference>
<feature type="transmembrane region" description="Helical" evidence="6">
    <location>
        <begin position="252"/>
        <end position="276"/>
    </location>
</feature>